<dbReference type="InterPro" id="IPR033120">
    <property type="entry name" value="HOTDOG_ACOT"/>
</dbReference>
<evidence type="ECO:0000259" key="5">
    <source>
        <dbReference type="PROSITE" id="PS51770"/>
    </source>
</evidence>
<protein>
    <recommendedName>
        <fullName evidence="5">HotDog ACOT-type domain-containing protein</fullName>
    </recommendedName>
</protein>
<feature type="domain" description="HotDog ACOT-type" evidence="5">
    <location>
        <begin position="348"/>
        <end position="463"/>
    </location>
</feature>
<comment type="similarity">
    <text evidence="1">Belongs to the acyl coenzyme A hydrolase family.</text>
</comment>
<keyword evidence="4" id="KW-0809">Transit peptide</keyword>
<dbReference type="InterPro" id="IPR029069">
    <property type="entry name" value="HotDog_dom_sf"/>
</dbReference>
<dbReference type="Gene3D" id="3.10.129.10">
    <property type="entry name" value="Hotdog Thioesterase"/>
    <property type="match status" value="2"/>
</dbReference>
<keyword evidence="7" id="KW-1185">Reference proteome</keyword>
<organism evidence="6 7">
    <name type="scientific">Phycomyces blakesleeanus</name>
    <dbReference type="NCBI Taxonomy" id="4837"/>
    <lineage>
        <taxon>Eukaryota</taxon>
        <taxon>Fungi</taxon>
        <taxon>Fungi incertae sedis</taxon>
        <taxon>Mucoromycota</taxon>
        <taxon>Mucoromycotina</taxon>
        <taxon>Mucoromycetes</taxon>
        <taxon>Mucorales</taxon>
        <taxon>Phycomycetaceae</taxon>
        <taxon>Phycomyces</taxon>
    </lineage>
</organism>
<name>A0ABR3B061_PHYBL</name>
<keyword evidence="3" id="KW-0378">Hydrolase</keyword>
<evidence type="ECO:0000256" key="4">
    <source>
        <dbReference type="ARBA" id="ARBA00022946"/>
    </source>
</evidence>
<evidence type="ECO:0000256" key="1">
    <source>
        <dbReference type="ARBA" id="ARBA00010458"/>
    </source>
</evidence>
<dbReference type="SUPFAM" id="SSF54637">
    <property type="entry name" value="Thioesterase/thiol ester dehydrase-isomerase"/>
    <property type="match status" value="2"/>
</dbReference>
<dbReference type="Proteomes" id="UP001448207">
    <property type="component" value="Unassembled WGS sequence"/>
</dbReference>
<dbReference type="EMBL" id="JBCLYO010000010">
    <property type="protein sequence ID" value="KAL0085520.1"/>
    <property type="molecule type" value="Genomic_DNA"/>
</dbReference>
<evidence type="ECO:0000313" key="6">
    <source>
        <dbReference type="EMBL" id="KAL0085520.1"/>
    </source>
</evidence>
<proteinExistence type="inferred from homology"/>
<gene>
    <name evidence="6" type="ORF">J3Q64DRAFT_1743929</name>
</gene>
<evidence type="ECO:0000313" key="7">
    <source>
        <dbReference type="Proteomes" id="UP001448207"/>
    </source>
</evidence>
<sequence>MLASLENTPKNTKFYRFNSINKKNWIDTNINTISTKINGSNYTNNSKERVVLAGPIKYWVEEMNLKGNERPQITFDKFETKHDVVVKTMMDSYTEKILPFKYSPSFLEKTIAHNGEISIGYLLQISDEIAYVTGTKHLDVPSCLHRVSSHILTASVENFHLILPDTVQDIRISGHAVNIGTSSIEVLVNAEIISCADNTLGIRAKLKDLTGNCITAPTSNTVFIAKFNMVAVNIETGKPAKTNSLISTNSKERTAQELANCRKFKNYILCVCTQILIILVLKNTSYISNKDTTVSTNGRPETSKSASNLEADAFDKRSKPMYKEQFNDQYIPSLYTKENSMGGYKLVKDTTLQSAFIVTPQDRSVLGYLFGGKTLRYVYEIAYITARMFVGSNVRMFSLDEAKFHSKVNVGSTIKLTARVIYSSEDDNMFQVKVISNLSDCNGTFGSAEAMTANFTFLSLDKKIRNVVPRTLKENELYIEGRNRLDIAQHVRKNIYKLNNCVAML</sequence>
<dbReference type="PANTHER" id="PTHR12655">
    <property type="entry name" value="ACYL-COA THIOESTERASE"/>
    <property type="match status" value="1"/>
</dbReference>
<keyword evidence="2" id="KW-0677">Repeat</keyword>
<dbReference type="PROSITE" id="PS51770">
    <property type="entry name" value="HOTDOG_ACOT"/>
    <property type="match status" value="1"/>
</dbReference>
<evidence type="ECO:0000256" key="3">
    <source>
        <dbReference type="ARBA" id="ARBA00022801"/>
    </source>
</evidence>
<comment type="caution">
    <text evidence="6">The sequence shown here is derived from an EMBL/GenBank/DDBJ whole genome shotgun (WGS) entry which is preliminary data.</text>
</comment>
<evidence type="ECO:0000256" key="2">
    <source>
        <dbReference type="ARBA" id="ARBA00022737"/>
    </source>
</evidence>
<reference evidence="6 7" key="1">
    <citation type="submission" date="2024-04" db="EMBL/GenBank/DDBJ databases">
        <title>Symmetric and asymmetric DNA N6-adenine methylation regulates different biological responses in Mucorales.</title>
        <authorList>
            <consortium name="Lawrence Berkeley National Laboratory"/>
            <person name="Lax C."/>
            <person name="Mondo S.J."/>
            <person name="Osorio-Concepcion M."/>
            <person name="Muszewska A."/>
            <person name="Corrochano-Luque M."/>
            <person name="Gutierrez G."/>
            <person name="Riley R."/>
            <person name="Lipzen A."/>
            <person name="Guo J."/>
            <person name="Hundley H."/>
            <person name="Amirebrahimi M."/>
            <person name="Ng V."/>
            <person name="Lorenzo-Gutierrez D."/>
            <person name="Binder U."/>
            <person name="Yang J."/>
            <person name="Song Y."/>
            <person name="Canovas D."/>
            <person name="Navarro E."/>
            <person name="Freitag M."/>
            <person name="Gabaldon T."/>
            <person name="Grigoriev I.V."/>
            <person name="Corrochano L.M."/>
            <person name="Nicolas F.E."/>
            <person name="Garre V."/>
        </authorList>
    </citation>
    <scope>NUCLEOTIDE SEQUENCE [LARGE SCALE GENOMIC DNA]</scope>
    <source>
        <strain evidence="6 7">L51</strain>
    </source>
</reference>
<dbReference type="PANTHER" id="PTHR12655:SF0">
    <property type="entry name" value="ACYL-COENZYME A THIOESTERASE 9, MITOCHONDRIAL"/>
    <property type="match status" value="1"/>
</dbReference>
<accession>A0ABR3B061</accession>
<dbReference type="CDD" id="cd03442">
    <property type="entry name" value="BFIT_BACH"/>
    <property type="match status" value="1"/>
</dbReference>